<dbReference type="OrthoDB" id="2971680at2"/>
<keyword evidence="1" id="KW-0812">Transmembrane</keyword>
<accession>A0A845FFC6</accession>
<dbReference type="AlphaFoldDB" id="A0A845FFC6"/>
<sequence length="54" mass="6416">MIAFTYVLIGMFFCFQQQEPKNQSREEKSIYMFVLLGWVILWPLFLIGVLLKGK</sequence>
<organism evidence="2 3">
    <name type="scientific">Halobacillus litoralis</name>
    <dbReference type="NCBI Taxonomy" id="45668"/>
    <lineage>
        <taxon>Bacteria</taxon>
        <taxon>Bacillati</taxon>
        <taxon>Bacillota</taxon>
        <taxon>Bacilli</taxon>
        <taxon>Bacillales</taxon>
        <taxon>Bacillaceae</taxon>
        <taxon>Halobacillus</taxon>
    </lineage>
</organism>
<evidence type="ECO:0000256" key="1">
    <source>
        <dbReference type="SAM" id="Phobius"/>
    </source>
</evidence>
<keyword evidence="1" id="KW-1133">Transmembrane helix</keyword>
<evidence type="ECO:0000313" key="2">
    <source>
        <dbReference type="EMBL" id="MYL72227.1"/>
    </source>
</evidence>
<keyword evidence="1" id="KW-0472">Membrane</keyword>
<gene>
    <name evidence="2" type="ORF">GLW00_15380</name>
</gene>
<comment type="caution">
    <text evidence="2">The sequence shown here is derived from an EMBL/GenBank/DDBJ whole genome shotgun (WGS) entry which is preliminary data.</text>
</comment>
<evidence type="ECO:0000313" key="3">
    <source>
        <dbReference type="Proteomes" id="UP000450457"/>
    </source>
</evidence>
<proteinExistence type="predicted"/>
<dbReference type="GeneID" id="78008390"/>
<reference evidence="2 3" key="1">
    <citation type="submission" date="2019-11" db="EMBL/GenBank/DDBJ databases">
        <title>Genome sequences of 17 halophilic strains isolated from different environments.</title>
        <authorList>
            <person name="Furrow R.E."/>
        </authorList>
    </citation>
    <scope>NUCLEOTIDE SEQUENCE [LARGE SCALE GENOMIC DNA]</scope>
    <source>
        <strain evidence="2 3">SL-4</strain>
    </source>
</reference>
<protein>
    <submittedName>
        <fullName evidence="2">Uncharacterized protein</fullName>
    </submittedName>
</protein>
<feature type="transmembrane region" description="Helical" evidence="1">
    <location>
        <begin position="30"/>
        <end position="51"/>
    </location>
</feature>
<dbReference type="Proteomes" id="UP000450457">
    <property type="component" value="Unassembled WGS sequence"/>
</dbReference>
<name>A0A845FFC6_9BACI</name>
<dbReference type="RefSeq" id="WP_160915508.1">
    <property type="nucleotide sequence ID" value="NZ_WMFA01000007.1"/>
</dbReference>
<dbReference type="EMBL" id="WMFA01000007">
    <property type="protein sequence ID" value="MYL72227.1"/>
    <property type="molecule type" value="Genomic_DNA"/>
</dbReference>